<dbReference type="Gene3D" id="3.30.830.10">
    <property type="entry name" value="Metalloenzyme, LuxS/M16 peptidase-like"/>
    <property type="match status" value="2"/>
</dbReference>
<dbReference type="InterPro" id="IPR050361">
    <property type="entry name" value="MPP/UQCRC_Complex"/>
</dbReference>
<dbReference type="OrthoDB" id="9762085at2"/>
<protein>
    <submittedName>
        <fullName evidence="2">Insulinase family protein</fullName>
    </submittedName>
</protein>
<dbReference type="EMBL" id="QWEG01000011">
    <property type="protein sequence ID" value="RHW36376.1"/>
    <property type="molecule type" value="Genomic_DNA"/>
</dbReference>
<accession>A0A417YQ48</accession>
<dbReference type="NCBIfam" id="NF047422">
    <property type="entry name" value="YfmF_fam"/>
    <property type="match status" value="1"/>
</dbReference>
<dbReference type="AlphaFoldDB" id="A0A417YQ48"/>
<sequence length="431" mass="49101">MEILPERTFPMEGFKLHVVKTGKYKTNALVFKMKAPLNEKEATLRALLPHVLQSSSALYPTTTKLRAYLDELYGAVLYAELAKKGDYHIITFFLEIANEKFLTDSSPLLRKGFEFLNEILLNPFTDGNGFDEATVEKEKRTLKQRIQSTYDDKMRYSNFRLIEEMYKGEAYAINVNGRQEDVDGITPAGLYEYYQKALEEDELDLYVIGDVEEEEAKALAGGLFRFQPRKPIYVEKSTSSFKRDEVKVVKEPQDVKQGKLNIGYRTNIFYGDKDYHALQVFNGIFGGFSHSKLFINVREKASLAYYAASRLESHKGLMMVMSGIDLKNYDQAVGIIAEQMDAMKNGDFTEAEMEQTKAVIVNQLLETIDTNRGIVEVLYHNVAAGKEIPFSNWIEGMKKTTREEVVDVAQKISLDTIYFLTGKEAAEHGEN</sequence>
<dbReference type="PANTHER" id="PTHR11851">
    <property type="entry name" value="METALLOPROTEASE"/>
    <property type="match status" value="1"/>
</dbReference>
<dbReference type="Pfam" id="PF05193">
    <property type="entry name" value="Peptidase_M16_C"/>
    <property type="match status" value="1"/>
</dbReference>
<comment type="caution">
    <text evidence="2">The sequence shown here is derived from an EMBL/GenBank/DDBJ whole genome shotgun (WGS) entry which is preliminary data.</text>
</comment>
<dbReference type="RefSeq" id="WP_118922523.1">
    <property type="nucleotide sequence ID" value="NZ_QWEG01000011.1"/>
</dbReference>
<dbReference type="Proteomes" id="UP000284416">
    <property type="component" value="Unassembled WGS sequence"/>
</dbReference>
<feature type="domain" description="Peptidase M16 C-terminal" evidence="1">
    <location>
        <begin position="185"/>
        <end position="358"/>
    </location>
</feature>
<name>A0A417YQ48_9BACI</name>
<dbReference type="InterPro" id="IPR011249">
    <property type="entry name" value="Metalloenz_LuxS/M16"/>
</dbReference>
<keyword evidence="3" id="KW-1185">Reference proteome</keyword>
<reference evidence="2 3" key="1">
    <citation type="journal article" date="2017" name="Int. J. Syst. Evol. Microbiol.">
        <title>Bacillus notoginsengisoli sp. nov., a novel bacterium isolated from the rhizosphere of Panax notoginseng.</title>
        <authorList>
            <person name="Zhang M.Y."/>
            <person name="Cheng J."/>
            <person name="Cai Y."/>
            <person name="Zhang T.Y."/>
            <person name="Wu Y.Y."/>
            <person name="Manikprabhu D."/>
            <person name="Li W.J."/>
            <person name="Zhang Y.X."/>
        </authorList>
    </citation>
    <scope>NUCLEOTIDE SEQUENCE [LARGE SCALE GENOMIC DNA]</scope>
    <source>
        <strain evidence="2 3">JCM 30743</strain>
    </source>
</reference>
<dbReference type="GO" id="GO:0046872">
    <property type="term" value="F:metal ion binding"/>
    <property type="evidence" value="ECO:0007669"/>
    <property type="project" value="InterPro"/>
</dbReference>
<dbReference type="PANTHER" id="PTHR11851:SF186">
    <property type="entry name" value="INACTIVE METALLOPROTEASE YMFF-RELATED"/>
    <property type="match status" value="1"/>
</dbReference>
<evidence type="ECO:0000313" key="2">
    <source>
        <dbReference type="EMBL" id="RHW36376.1"/>
    </source>
</evidence>
<dbReference type="SUPFAM" id="SSF63411">
    <property type="entry name" value="LuxS/MPP-like metallohydrolase"/>
    <property type="match status" value="2"/>
</dbReference>
<dbReference type="InterPro" id="IPR007863">
    <property type="entry name" value="Peptidase_M16_C"/>
</dbReference>
<gene>
    <name evidence="2" type="ORF">D1B31_16795</name>
</gene>
<proteinExistence type="predicted"/>
<evidence type="ECO:0000313" key="3">
    <source>
        <dbReference type="Proteomes" id="UP000284416"/>
    </source>
</evidence>
<organism evidence="2 3">
    <name type="scientific">Neobacillus notoginsengisoli</name>
    <dbReference type="NCBI Taxonomy" id="1578198"/>
    <lineage>
        <taxon>Bacteria</taxon>
        <taxon>Bacillati</taxon>
        <taxon>Bacillota</taxon>
        <taxon>Bacilli</taxon>
        <taxon>Bacillales</taxon>
        <taxon>Bacillaceae</taxon>
        <taxon>Neobacillus</taxon>
    </lineage>
</organism>
<evidence type="ECO:0000259" key="1">
    <source>
        <dbReference type="Pfam" id="PF05193"/>
    </source>
</evidence>